<reference evidence="5" key="1">
    <citation type="submission" date="2020-08" db="EMBL/GenBank/DDBJ databases">
        <title>Lacibacter sp. S13-6-6 genome sequencing.</title>
        <authorList>
            <person name="Jin L."/>
        </authorList>
    </citation>
    <scope>NUCLEOTIDE SEQUENCE [LARGE SCALE GENOMIC DNA]</scope>
    <source>
        <strain evidence="5">S13-6-6</strain>
    </source>
</reference>
<dbReference type="PANTHER" id="PTHR43818">
    <property type="entry name" value="BCDNA.GH03377"/>
    <property type="match status" value="1"/>
</dbReference>
<proteinExistence type="predicted"/>
<evidence type="ECO:0000259" key="2">
    <source>
        <dbReference type="Pfam" id="PF01408"/>
    </source>
</evidence>
<dbReference type="EMBL" id="CP060007">
    <property type="protein sequence ID" value="QNA44603.1"/>
    <property type="molecule type" value="Genomic_DNA"/>
</dbReference>
<evidence type="ECO:0000259" key="3">
    <source>
        <dbReference type="Pfam" id="PF19051"/>
    </source>
</evidence>
<dbReference type="InterPro" id="IPR043906">
    <property type="entry name" value="Gfo/Idh/MocA_OxRdtase_bact_C"/>
</dbReference>
<dbReference type="InterPro" id="IPR006311">
    <property type="entry name" value="TAT_signal"/>
</dbReference>
<accession>A0A7G5XGK0</accession>
<feature type="signal peptide" evidence="1">
    <location>
        <begin position="1"/>
        <end position="28"/>
    </location>
</feature>
<gene>
    <name evidence="4" type="ORF">H4075_21520</name>
</gene>
<dbReference type="RefSeq" id="WP_182802940.1">
    <property type="nucleotide sequence ID" value="NZ_CP060007.1"/>
</dbReference>
<feature type="domain" description="Gfo/Idh/MocA-like oxidoreductase bacterial type C-terminal" evidence="3">
    <location>
        <begin position="212"/>
        <end position="426"/>
    </location>
</feature>
<name>A0A7G5XGK0_9BACT</name>
<dbReference type="Pfam" id="PF19051">
    <property type="entry name" value="GFO_IDH_MocA_C2"/>
    <property type="match status" value="1"/>
</dbReference>
<feature type="domain" description="Gfo/Idh/MocA-like oxidoreductase N-terminal" evidence="2">
    <location>
        <begin position="43"/>
        <end position="167"/>
    </location>
</feature>
<evidence type="ECO:0000313" key="4">
    <source>
        <dbReference type="EMBL" id="QNA44603.1"/>
    </source>
</evidence>
<evidence type="ECO:0000313" key="5">
    <source>
        <dbReference type="Proteomes" id="UP000515344"/>
    </source>
</evidence>
<dbReference type="PROSITE" id="PS51318">
    <property type="entry name" value="TAT"/>
    <property type="match status" value="1"/>
</dbReference>
<dbReference type="GO" id="GO:0000166">
    <property type="term" value="F:nucleotide binding"/>
    <property type="evidence" value="ECO:0007669"/>
    <property type="project" value="InterPro"/>
</dbReference>
<dbReference type="Gene3D" id="3.30.360.10">
    <property type="entry name" value="Dihydrodipicolinate Reductase, domain 2"/>
    <property type="match status" value="1"/>
</dbReference>
<protein>
    <submittedName>
        <fullName evidence="4">Gfo/Idh/MocA family oxidoreductase</fullName>
    </submittedName>
</protein>
<keyword evidence="5" id="KW-1185">Reference proteome</keyword>
<organism evidence="4 5">
    <name type="scientific">Lacibacter sediminis</name>
    <dbReference type="NCBI Taxonomy" id="2760713"/>
    <lineage>
        <taxon>Bacteria</taxon>
        <taxon>Pseudomonadati</taxon>
        <taxon>Bacteroidota</taxon>
        <taxon>Chitinophagia</taxon>
        <taxon>Chitinophagales</taxon>
        <taxon>Chitinophagaceae</taxon>
        <taxon>Lacibacter</taxon>
    </lineage>
</organism>
<dbReference type="KEGG" id="lacs:H4075_21520"/>
<sequence>MNARRKFLQQTTLLAAGGLILPAFESNAFSIFNQRTSPSDQVNIAAIGIKGMGWSNVMAALKIPGVNLVAVCDVDKSVIDKRLDELSKKNVNTSNIKKYGDYKKLLEQKDVDAVIIGTPDHWHALMMIHACEAGKDVYVEKPVGNSIVECTRMVAAQKRYNKIVQAGQWQRSQQHFKDAVDFVHSGQLGNIRTAKVWCYQGWMKPGPVVPDSAPPEGVDYKQWLGPAKIRPFNSSRFHFNFRWFWDYAGGLMTDWGVHLLDYALIGMKADLPISIAGLGGKFAYPDLYEETPDTLTTLYEFDKFNMVWDSAMGIDNGSYGRDHGIAFIGNNGTLILNRGGWEVIEERQSKSKVIMPLQKSADNGLDKHWVNFIAAVKSRKAEDLHCSIQAGAHVATVAQMGNISFRSGKKLLWNKAKGTFTDEAINQQYLLSKYHNGYELPKV</sequence>
<evidence type="ECO:0000256" key="1">
    <source>
        <dbReference type="SAM" id="SignalP"/>
    </source>
</evidence>
<dbReference type="PANTHER" id="PTHR43818:SF5">
    <property type="entry name" value="OXIDOREDUCTASE FAMILY PROTEIN"/>
    <property type="match status" value="1"/>
</dbReference>
<dbReference type="Proteomes" id="UP000515344">
    <property type="component" value="Chromosome"/>
</dbReference>
<dbReference type="Gene3D" id="3.40.50.720">
    <property type="entry name" value="NAD(P)-binding Rossmann-like Domain"/>
    <property type="match status" value="1"/>
</dbReference>
<dbReference type="Pfam" id="PF01408">
    <property type="entry name" value="GFO_IDH_MocA"/>
    <property type="match status" value="1"/>
</dbReference>
<dbReference type="InterPro" id="IPR036291">
    <property type="entry name" value="NAD(P)-bd_dom_sf"/>
</dbReference>
<dbReference type="InterPro" id="IPR000683">
    <property type="entry name" value="Gfo/Idh/MocA-like_OxRdtase_N"/>
</dbReference>
<dbReference type="SUPFAM" id="SSF51735">
    <property type="entry name" value="NAD(P)-binding Rossmann-fold domains"/>
    <property type="match status" value="1"/>
</dbReference>
<dbReference type="AlphaFoldDB" id="A0A7G5XGK0"/>
<dbReference type="InterPro" id="IPR050463">
    <property type="entry name" value="Gfo/Idh/MocA_oxidrdct_glycsds"/>
</dbReference>
<keyword evidence="1" id="KW-0732">Signal</keyword>
<dbReference type="SUPFAM" id="SSF55347">
    <property type="entry name" value="Glyceraldehyde-3-phosphate dehydrogenase-like, C-terminal domain"/>
    <property type="match status" value="1"/>
</dbReference>
<feature type="chain" id="PRO_5028883027" evidence="1">
    <location>
        <begin position="29"/>
        <end position="443"/>
    </location>
</feature>